<gene>
    <name evidence="2" type="ORF">ADUPG1_012307</name>
</gene>
<keyword evidence="3" id="KW-1185">Reference proteome</keyword>
<evidence type="ECO:0000256" key="1">
    <source>
        <dbReference type="SAM" id="MobiDB-lite"/>
    </source>
</evidence>
<feature type="region of interest" description="Disordered" evidence="1">
    <location>
        <begin position="1"/>
        <end position="59"/>
    </location>
</feature>
<evidence type="ECO:0000313" key="3">
    <source>
        <dbReference type="Proteomes" id="UP001057375"/>
    </source>
</evidence>
<evidence type="ECO:0000313" key="2">
    <source>
        <dbReference type="EMBL" id="GKT23044.1"/>
    </source>
</evidence>
<name>A0ABQ5K178_9EUKA</name>
<accession>A0ABQ5K178</accession>
<reference evidence="2" key="1">
    <citation type="submission" date="2022-03" db="EMBL/GenBank/DDBJ databases">
        <title>Draft genome sequence of Aduncisulcus paluster, a free-living microaerophilic Fornicata.</title>
        <authorList>
            <person name="Yuyama I."/>
            <person name="Kume K."/>
            <person name="Tamura T."/>
            <person name="Inagaki Y."/>
            <person name="Hashimoto T."/>
        </authorList>
    </citation>
    <scope>NUCLEOTIDE SEQUENCE</scope>
    <source>
        <strain evidence="2">NY0171</strain>
    </source>
</reference>
<sequence>MGCIPSKTEKTENNIEPKKVCTVGDDSSEPIPQKEKSLEIDESSSEGEIEEPKTPQKVSVISNKTSIMVESVDTPKSETQRKEPVVELFLDKSSPKTPEKGEIAMEITVQKQEPKTPKPLPPGVFKPSSTSFGLVVDQSHPSEGLERTPEIEGEK</sequence>
<protein>
    <submittedName>
        <fullName evidence="2">Uncharacterized protein</fullName>
    </submittedName>
</protein>
<feature type="region of interest" description="Disordered" evidence="1">
    <location>
        <begin position="110"/>
        <end position="155"/>
    </location>
</feature>
<organism evidence="2 3">
    <name type="scientific">Aduncisulcus paluster</name>
    <dbReference type="NCBI Taxonomy" id="2918883"/>
    <lineage>
        <taxon>Eukaryota</taxon>
        <taxon>Metamonada</taxon>
        <taxon>Carpediemonas-like organisms</taxon>
        <taxon>Aduncisulcus</taxon>
    </lineage>
</organism>
<proteinExistence type="predicted"/>
<feature type="compositionally biased region" description="Basic and acidic residues" evidence="1">
    <location>
        <begin position="7"/>
        <end position="19"/>
    </location>
</feature>
<dbReference type="Proteomes" id="UP001057375">
    <property type="component" value="Unassembled WGS sequence"/>
</dbReference>
<feature type="compositionally biased region" description="Basic and acidic residues" evidence="1">
    <location>
        <begin position="143"/>
        <end position="155"/>
    </location>
</feature>
<comment type="caution">
    <text evidence="2">The sequence shown here is derived from an EMBL/GenBank/DDBJ whole genome shotgun (WGS) entry which is preliminary data.</text>
</comment>
<feature type="compositionally biased region" description="Acidic residues" evidence="1">
    <location>
        <begin position="40"/>
        <end position="49"/>
    </location>
</feature>
<dbReference type="EMBL" id="BQXS01012440">
    <property type="protein sequence ID" value="GKT23044.1"/>
    <property type="molecule type" value="Genomic_DNA"/>
</dbReference>